<dbReference type="RefSeq" id="WP_219874462.1">
    <property type="nucleotide sequence ID" value="NZ_JAHZIJ010000021.1"/>
</dbReference>
<accession>A0ABS7DBB4</accession>
<name>A0ABS7DBB4_9BACL</name>
<comment type="caution">
    <text evidence="1">The sequence shown here is derived from an EMBL/GenBank/DDBJ whole genome shotgun (WGS) entry which is preliminary data.</text>
</comment>
<sequence>MGASVQWLRDLEQLAGLDIQEGEGGAASFELQYMRPLLEEGTRAYVHNVETEFQVVRVGKPLLPVTVNDKQYGNSYVSSPYSTYVSYAREELYLLNNRLLERLLSGMLGLISPLLKGARINQAVHINNWLLSTNLYEDLQIEDLSELKEQLTTKYPGHAIIFRSLNERTNKGLMNDLSALGFRFVPSRQVYFFDGRQPDYMMKKNNVWDRQQLARSPLELVPHEQLGERDYERIKELYDLLYIAKYSSLNPQFTTAYIRLCHGKKLMTMFGLRDRDGVLQGIIGCFIRNGIITAPLVGYNTALPQKAGLYRMLMAVVLQEAASRGLLLHLSSGASHFKIMRGGTPEIEYSAVYDRHLLPYRRWPWRILEGLLMKIGVPMMRKHQL</sequence>
<protein>
    <submittedName>
        <fullName evidence="1">GNAT family N-acetyltransferase</fullName>
    </submittedName>
</protein>
<dbReference type="Proteomes" id="UP000812277">
    <property type="component" value="Unassembled WGS sequence"/>
</dbReference>
<dbReference type="EMBL" id="JAHZIJ010000021">
    <property type="protein sequence ID" value="MBW7477212.1"/>
    <property type="molecule type" value="Genomic_DNA"/>
</dbReference>
<evidence type="ECO:0000313" key="2">
    <source>
        <dbReference type="Proteomes" id="UP000812277"/>
    </source>
</evidence>
<reference evidence="1 2" key="1">
    <citation type="submission" date="2021-07" db="EMBL/GenBank/DDBJ databases">
        <title>Paenibacillus radiodurans sp. nov., isolated from the southeastern edge of Tengger Desert.</title>
        <authorList>
            <person name="Zhang G."/>
        </authorList>
    </citation>
    <scope>NUCLEOTIDE SEQUENCE [LARGE SCALE GENOMIC DNA]</scope>
    <source>
        <strain evidence="1 2">DT7-4</strain>
    </source>
</reference>
<evidence type="ECO:0000313" key="1">
    <source>
        <dbReference type="EMBL" id="MBW7477212.1"/>
    </source>
</evidence>
<keyword evidence="2" id="KW-1185">Reference proteome</keyword>
<gene>
    <name evidence="1" type="ORF">K0T92_21070</name>
</gene>
<organism evidence="1 2">
    <name type="scientific">Paenibacillus oenotherae</name>
    <dbReference type="NCBI Taxonomy" id="1435645"/>
    <lineage>
        <taxon>Bacteria</taxon>
        <taxon>Bacillati</taxon>
        <taxon>Bacillota</taxon>
        <taxon>Bacilli</taxon>
        <taxon>Bacillales</taxon>
        <taxon>Paenibacillaceae</taxon>
        <taxon>Paenibacillus</taxon>
    </lineage>
</organism>
<proteinExistence type="predicted"/>